<feature type="non-terminal residue" evidence="1">
    <location>
        <position position="1"/>
    </location>
</feature>
<keyword evidence="2" id="KW-1185">Reference proteome</keyword>
<evidence type="ECO:0000313" key="1">
    <source>
        <dbReference type="EMBL" id="KAK9954887.1"/>
    </source>
</evidence>
<name>A0AAW1Z0F3_CULAL</name>
<sequence>TIMAMRWNQQKFDNLASTLAHRYRKATIALQYQLHNLEAMKMDMDISDKQLERWIIDINEWAEATTSPNDADVAAVASRIEELVASVKRRSQHLYKDSDGCKGRKKILNSVVEKYNTLVPNAEKLTFDTILSDEIVWPWQLPHGDSVDLRTKRKAFDIVMAVRRLEEEKKILIAEMNKHWKSLCTRADTLKQMSSKLSNVTSGEMWGLLPDGIRGLQSLTMKNKQASNSLAKHAKKCYVQVLTETEINFDSDSEEYHTSSDSEQD</sequence>
<protein>
    <submittedName>
        <fullName evidence="1">Uncharacterized protein</fullName>
    </submittedName>
</protein>
<gene>
    <name evidence="1" type="ORF">ABG768_014804</name>
</gene>
<evidence type="ECO:0000313" key="2">
    <source>
        <dbReference type="Proteomes" id="UP001479290"/>
    </source>
</evidence>
<proteinExistence type="predicted"/>
<dbReference type="Proteomes" id="UP001479290">
    <property type="component" value="Unassembled WGS sequence"/>
</dbReference>
<dbReference type="EMBL" id="JAWDJR010000021">
    <property type="protein sequence ID" value="KAK9954887.1"/>
    <property type="molecule type" value="Genomic_DNA"/>
</dbReference>
<reference evidence="1 2" key="1">
    <citation type="submission" date="2024-05" db="EMBL/GenBank/DDBJ databases">
        <title>A high-quality chromosomal-level genome assembly of Topmouth culter (Culter alburnus).</title>
        <authorList>
            <person name="Zhao H."/>
        </authorList>
    </citation>
    <scope>NUCLEOTIDE SEQUENCE [LARGE SCALE GENOMIC DNA]</scope>
    <source>
        <strain evidence="1">CATC2023</strain>
        <tissue evidence="1">Muscle</tissue>
    </source>
</reference>
<comment type="caution">
    <text evidence="1">The sequence shown here is derived from an EMBL/GenBank/DDBJ whole genome shotgun (WGS) entry which is preliminary data.</text>
</comment>
<organism evidence="1 2">
    <name type="scientific">Culter alburnus</name>
    <name type="common">Topmouth culter</name>
    <dbReference type="NCBI Taxonomy" id="194366"/>
    <lineage>
        <taxon>Eukaryota</taxon>
        <taxon>Metazoa</taxon>
        <taxon>Chordata</taxon>
        <taxon>Craniata</taxon>
        <taxon>Vertebrata</taxon>
        <taxon>Euteleostomi</taxon>
        <taxon>Actinopterygii</taxon>
        <taxon>Neopterygii</taxon>
        <taxon>Teleostei</taxon>
        <taxon>Ostariophysi</taxon>
        <taxon>Cypriniformes</taxon>
        <taxon>Xenocyprididae</taxon>
        <taxon>Xenocypridinae</taxon>
        <taxon>Culter</taxon>
    </lineage>
</organism>
<accession>A0AAW1Z0F3</accession>
<dbReference type="AlphaFoldDB" id="A0AAW1Z0F3"/>